<dbReference type="OrthoDB" id="3261436at2759"/>
<comment type="caution">
    <text evidence="1">The sequence shown here is derived from an EMBL/GenBank/DDBJ whole genome shotgun (WGS) entry which is preliminary data.</text>
</comment>
<evidence type="ECO:0000313" key="1">
    <source>
        <dbReference type="EMBL" id="KAF7359887.1"/>
    </source>
</evidence>
<dbReference type="EMBL" id="JACAZI010000005">
    <property type="protein sequence ID" value="KAF7359887.1"/>
    <property type="molecule type" value="Genomic_DNA"/>
</dbReference>
<sequence length="195" mass="22520">MSSPRHHPLLSNVFSDRRALAAHVKLVGQHETVDQERRRIERKTKLRRKIGAWIAVQQLFIPEVAVLREREDAKRNRIAAMQVLPGVKVPEMKLWLPSVAGTSAQVDESLLDYEYQLRRQCGAALKEMRDKLLLHTREYQYWDSVQGVAAKTWSATRTKGIQARINTFALYLITAILMRDVKYEIPVLRPPEIPT</sequence>
<evidence type="ECO:0000313" key="2">
    <source>
        <dbReference type="Proteomes" id="UP000620124"/>
    </source>
</evidence>
<proteinExistence type="predicted"/>
<protein>
    <submittedName>
        <fullName evidence="1">Uncharacterized protein</fullName>
    </submittedName>
</protein>
<name>A0A8H6YJT3_9AGAR</name>
<gene>
    <name evidence="1" type="ORF">MVEN_00714400</name>
</gene>
<accession>A0A8H6YJT3</accession>
<dbReference type="Proteomes" id="UP000620124">
    <property type="component" value="Unassembled WGS sequence"/>
</dbReference>
<keyword evidence="2" id="KW-1185">Reference proteome</keyword>
<dbReference type="AlphaFoldDB" id="A0A8H6YJT3"/>
<reference evidence="1" key="1">
    <citation type="submission" date="2020-05" db="EMBL/GenBank/DDBJ databases">
        <title>Mycena genomes resolve the evolution of fungal bioluminescence.</title>
        <authorList>
            <person name="Tsai I.J."/>
        </authorList>
    </citation>
    <scope>NUCLEOTIDE SEQUENCE</scope>
    <source>
        <strain evidence="1">CCC161011</strain>
    </source>
</reference>
<organism evidence="1 2">
    <name type="scientific">Mycena venus</name>
    <dbReference type="NCBI Taxonomy" id="2733690"/>
    <lineage>
        <taxon>Eukaryota</taxon>
        <taxon>Fungi</taxon>
        <taxon>Dikarya</taxon>
        <taxon>Basidiomycota</taxon>
        <taxon>Agaricomycotina</taxon>
        <taxon>Agaricomycetes</taxon>
        <taxon>Agaricomycetidae</taxon>
        <taxon>Agaricales</taxon>
        <taxon>Marasmiineae</taxon>
        <taxon>Mycenaceae</taxon>
        <taxon>Mycena</taxon>
    </lineage>
</organism>